<organism evidence="7 8">
    <name type="scientific">Streptomyces halobius</name>
    <dbReference type="NCBI Taxonomy" id="2879846"/>
    <lineage>
        <taxon>Bacteria</taxon>
        <taxon>Bacillati</taxon>
        <taxon>Actinomycetota</taxon>
        <taxon>Actinomycetes</taxon>
        <taxon>Kitasatosporales</taxon>
        <taxon>Streptomycetaceae</taxon>
        <taxon>Streptomyces</taxon>
    </lineage>
</organism>
<dbReference type="Proteomes" id="UP000830115">
    <property type="component" value="Chromosome"/>
</dbReference>
<dbReference type="InterPro" id="IPR002182">
    <property type="entry name" value="NB-ARC"/>
</dbReference>
<dbReference type="SMART" id="SM01043">
    <property type="entry name" value="BTAD"/>
    <property type="match status" value="1"/>
</dbReference>
<sequence>MKHQIVLGSLLTAESRRTSIRRLVDAVWGTAPPSTAGKQIRNAVSDLRGILAPSGALITPAADGYQLDIGEAWFDLREFHRHLGRARTLLGHQRSADVIAEFRAALSLWTGPMLSGIESAALQAQVAGVNEVRLSAAEECIDLELTRDRHKSLLSELSALVAENPLRERMVAQYVRALYRSGTRARAFAVYEQTRRRLAEQLGLSPGPELVEIHQLMLREDAGAAGPTAAGPPVPAATSAPVAAAPDSLPSEIGHFVGRAAEIEVLLADGTRPGPQRVVSVDGMGGAGKTALAVHVAHRLADRYPDGRLFLDLRGRTCDRAPLGHRAALRRLLLLSGLPEAELPVPVEALVQLWRSRTVGRRMLVVLDNAADAEQIGPLLPAGDGCLTLVTSRRRLTMTTLSPTRVLSLEPLPRKEGYELFCRLLGNRHPKPLPDAVNGILEHCGDLPLAVSAAAARLRRRPSWPVWHLAERLADRQMRLAELQTEHGGLIACFDASYRHLSAGQQRLLRLLGAAEGDRTDVGSASVLAGLPPFVAEQMLEELVDEHLLMQPEPGRYRMHPLMKTYCAQLPAPDGTTGPRSAPRRVPAQTMAA</sequence>
<dbReference type="Gene3D" id="1.10.8.430">
    <property type="entry name" value="Helical domain of apoptotic protease-activating factors"/>
    <property type="match status" value="1"/>
</dbReference>
<reference evidence="7" key="1">
    <citation type="submission" date="2021-10" db="EMBL/GenBank/DDBJ databases">
        <title>Streptomyces nigrumlapis sp.nov.,an antimicrobial producing actinobacterium isolated from Black Gobi rocks.</title>
        <authorList>
            <person name="Wen Y."/>
            <person name="Zhang W."/>
            <person name="Liu X.G."/>
        </authorList>
    </citation>
    <scope>NUCLEOTIDE SEQUENCE</scope>
    <source>
        <strain evidence="7">ST13-2-2</strain>
    </source>
</reference>
<keyword evidence="2" id="KW-0902">Two-component regulatory system</keyword>
<dbReference type="Gene3D" id="1.25.40.10">
    <property type="entry name" value="Tetratricopeptide repeat domain"/>
    <property type="match status" value="1"/>
</dbReference>
<dbReference type="PANTHER" id="PTHR35807:SF1">
    <property type="entry name" value="TRANSCRIPTIONAL REGULATOR REDD"/>
    <property type="match status" value="1"/>
</dbReference>
<protein>
    <recommendedName>
        <fullName evidence="6">Bacterial transcriptional activator domain-containing protein</fullName>
    </recommendedName>
</protein>
<dbReference type="Gene3D" id="1.10.10.10">
    <property type="entry name" value="Winged helix-like DNA-binding domain superfamily/Winged helix DNA-binding domain"/>
    <property type="match status" value="1"/>
</dbReference>
<dbReference type="PANTHER" id="PTHR35807">
    <property type="entry name" value="TRANSCRIPTIONAL REGULATOR REDD-RELATED"/>
    <property type="match status" value="1"/>
</dbReference>
<dbReference type="SUPFAM" id="SSF52540">
    <property type="entry name" value="P-loop containing nucleoside triphosphate hydrolases"/>
    <property type="match status" value="1"/>
</dbReference>
<dbReference type="PRINTS" id="PR00364">
    <property type="entry name" value="DISEASERSIST"/>
</dbReference>
<keyword evidence="3" id="KW-0805">Transcription regulation</keyword>
<dbReference type="InterPro" id="IPR005158">
    <property type="entry name" value="BTAD"/>
</dbReference>
<feature type="domain" description="Bacterial transcriptional activator" evidence="6">
    <location>
        <begin position="74"/>
        <end position="218"/>
    </location>
</feature>
<evidence type="ECO:0000256" key="5">
    <source>
        <dbReference type="SAM" id="MobiDB-lite"/>
    </source>
</evidence>
<dbReference type="EMBL" id="CP086322">
    <property type="protein sequence ID" value="UQA94903.1"/>
    <property type="molecule type" value="Genomic_DNA"/>
</dbReference>
<dbReference type="InterPro" id="IPR016032">
    <property type="entry name" value="Sig_transdc_resp-reg_C-effctor"/>
</dbReference>
<dbReference type="InterPro" id="IPR042197">
    <property type="entry name" value="Apaf_helical"/>
</dbReference>
<dbReference type="InterPro" id="IPR051677">
    <property type="entry name" value="AfsR-DnrI-RedD_regulator"/>
</dbReference>
<dbReference type="InterPro" id="IPR036388">
    <property type="entry name" value="WH-like_DNA-bd_sf"/>
</dbReference>
<proteinExistence type="predicted"/>
<evidence type="ECO:0000313" key="8">
    <source>
        <dbReference type="Proteomes" id="UP000830115"/>
    </source>
</evidence>
<dbReference type="SUPFAM" id="SSF48452">
    <property type="entry name" value="TPR-like"/>
    <property type="match status" value="1"/>
</dbReference>
<keyword evidence="1" id="KW-0677">Repeat</keyword>
<feature type="region of interest" description="Disordered" evidence="5">
    <location>
        <begin position="570"/>
        <end position="593"/>
    </location>
</feature>
<evidence type="ECO:0000256" key="2">
    <source>
        <dbReference type="ARBA" id="ARBA00023012"/>
    </source>
</evidence>
<evidence type="ECO:0000256" key="1">
    <source>
        <dbReference type="ARBA" id="ARBA00022737"/>
    </source>
</evidence>
<dbReference type="InterPro" id="IPR011990">
    <property type="entry name" value="TPR-like_helical_dom_sf"/>
</dbReference>
<accession>A0ABY4MCS9</accession>
<dbReference type="CDD" id="cd15831">
    <property type="entry name" value="BTAD"/>
    <property type="match status" value="1"/>
</dbReference>
<evidence type="ECO:0000256" key="3">
    <source>
        <dbReference type="ARBA" id="ARBA00023015"/>
    </source>
</evidence>
<dbReference type="Pfam" id="PF03704">
    <property type="entry name" value="BTAD"/>
    <property type="match status" value="1"/>
</dbReference>
<dbReference type="RefSeq" id="WP_248865757.1">
    <property type="nucleotide sequence ID" value="NZ_CP086322.1"/>
</dbReference>
<gene>
    <name evidence="7" type="ORF">K9S39_26335</name>
</gene>
<dbReference type="InterPro" id="IPR027417">
    <property type="entry name" value="P-loop_NTPase"/>
</dbReference>
<dbReference type="Pfam" id="PF00931">
    <property type="entry name" value="NB-ARC"/>
    <property type="match status" value="1"/>
</dbReference>
<keyword evidence="8" id="KW-1185">Reference proteome</keyword>
<evidence type="ECO:0000256" key="4">
    <source>
        <dbReference type="ARBA" id="ARBA00023163"/>
    </source>
</evidence>
<name>A0ABY4MCS9_9ACTN</name>
<keyword evidence="4" id="KW-0804">Transcription</keyword>
<evidence type="ECO:0000313" key="7">
    <source>
        <dbReference type="EMBL" id="UQA94903.1"/>
    </source>
</evidence>
<evidence type="ECO:0000259" key="6">
    <source>
        <dbReference type="SMART" id="SM01043"/>
    </source>
</evidence>
<dbReference type="Gene3D" id="3.40.50.300">
    <property type="entry name" value="P-loop containing nucleotide triphosphate hydrolases"/>
    <property type="match status" value="1"/>
</dbReference>
<dbReference type="SUPFAM" id="SSF46894">
    <property type="entry name" value="C-terminal effector domain of the bipartite response regulators"/>
    <property type="match status" value="1"/>
</dbReference>